<evidence type="ECO:0000313" key="11">
    <source>
        <dbReference type="EMBL" id="KRS15555.1"/>
    </source>
</evidence>
<comment type="similarity">
    <text evidence="8 9">Belongs to the TRAP transporter small permease family.</text>
</comment>
<evidence type="ECO:0000313" key="12">
    <source>
        <dbReference type="EMBL" id="QEW25246.1"/>
    </source>
</evidence>
<keyword evidence="13" id="KW-1185">Reference proteome</keyword>
<evidence type="ECO:0000313" key="14">
    <source>
        <dbReference type="Proteomes" id="UP000325785"/>
    </source>
</evidence>
<feature type="transmembrane region" description="Helical" evidence="9">
    <location>
        <begin position="47"/>
        <end position="65"/>
    </location>
</feature>
<evidence type="ECO:0000256" key="9">
    <source>
        <dbReference type="RuleBase" id="RU369079"/>
    </source>
</evidence>
<dbReference type="Pfam" id="PF04290">
    <property type="entry name" value="DctQ"/>
    <property type="match status" value="1"/>
</dbReference>
<comment type="subunit">
    <text evidence="9">The complex comprises the extracytoplasmic solute receptor protein and the two transmembrane proteins.</text>
</comment>
<organism evidence="11 13">
    <name type="scientific">Roseovarius indicus</name>
    <dbReference type="NCBI Taxonomy" id="540747"/>
    <lineage>
        <taxon>Bacteria</taxon>
        <taxon>Pseudomonadati</taxon>
        <taxon>Pseudomonadota</taxon>
        <taxon>Alphaproteobacteria</taxon>
        <taxon>Rhodobacterales</taxon>
        <taxon>Roseobacteraceae</taxon>
        <taxon>Roseovarius</taxon>
    </lineage>
</organism>
<evidence type="ECO:0000256" key="3">
    <source>
        <dbReference type="ARBA" id="ARBA00022475"/>
    </source>
</evidence>
<dbReference type="STRING" id="540747.SAMN04488031_106134"/>
<proteinExistence type="inferred from homology"/>
<dbReference type="EMBL" id="LAXI01000021">
    <property type="protein sequence ID" value="KRS15555.1"/>
    <property type="molecule type" value="Genomic_DNA"/>
</dbReference>
<dbReference type="AlphaFoldDB" id="A0A0T5P360"/>
<evidence type="ECO:0000256" key="8">
    <source>
        <dbReference type="ARBA" id="ARBA00038436"/>
    </source>
</evidence>
<dbReference type="GO" id="GO:0022857">
    <property type="term" value="F:transmembrane transporter activity"/>
    <property type="evidence" value="ECO:0007669"/>
    <property type="project" value="UniProtKB-UniRule"/>
</dbReference>
<keyword evidence="7 9" id="KW-0472">Membrane</keyword>
<protein>
    <recommendedName>
        <fullName evidence="9">TRAP transporter small permease protein</fullName>
    </recommendedName>
</protein>
<evidence type="ECO:0000259" key="10">
    <source>
        <dbReference type="Pfam" id="PF04290"/>
    </source>
</evidence>
<evidence type="ECO:0000256" key="4">
    <source>
        <dbReference type="ARBA" id="ARBA00022519"/>
    </source>
</evidence>
<reference evidence="11 13" key="1">
    <citation type="submission" date="2015-04" db="EMBL/GenBank/DDBJ databases">
        <title>The draft genome sequence of Roseovarius indicus B108T.</title>
        <authorList>
            <person name="Li G."/>
            <person name="Lai Q."/>
            <person name="Shao Z."/>
            <person name="Yan P."/>
        </authorList>
    </citation>
    <scope>NUCLEOTIDE SEQUENCE [LARGE SCALE GENOMIC DNA]</scope>
    <source>
        <strain evidence="11 13">B108</strain>
    </source>
</reference>
<feature type="transmembrane region" description="Helical" evidence="9">
    <location>
        <begin position="146"/>
        <end position="168"/>
    </location>
</feature>
<dbReference type="RefSeq" id="WP_057820121.1">
    <property type="nucleotide sequence ID" value="NZ_CP031598.1"/>
</dbReference>
<feature type="transmembrane region" description="Helical" evidence="9">
    <location>
        <begin position="86"/>
        <end position="110"/>
    </location>
</feature>
<dbReference type="GO" id="GO:0005886">
    <property type="term" value="C:plasma membrane"/>
    <property type="evidence" value="ECO:0007669"/>
    <property type="project" value="UniProtKB-SubCell"/>
</dbReference>
<dbReference type="PANTHER" id="PTHR35011">
    <property type="entry name" value="2,3-DIKETO-L-GULONATE TRAP TRANSPORTER SMALL PERMEASE PROTEIN YIAM"/>
    <property type="match status" value="1"/>
</dbReference>
<evidence type="ECO:0000256" key="5">
    <source>
        <dbReference type="ARBA" id="ARBA00022692"/>
    </source>
</evidence>
<sequence length="179" mass="19822">MIGRISAVWARLELTLAAFLAVSITLLILLNVVTRSMGAALYWVDELAIYAMAWMTFLGASAALHHGQTVVVTALTDPLPPAMAKIAAKLVDVIVLAFALFMLWFCWRWYAPLELAKFGFDIEAFQGATFNFIYAEPTTTLGIPKFWIWMVMWIFALGATLHGIANLIGQGQKPQEKIA</sequence>
<keyword evidence="4 9" id="KW-0997">Cell inner membrane</keyword>
<dbReference type="Proteomes" id="UP000325785">
    <property type="component" value="Chromosome"/>
</dbReference>
<evidence type="ECO:0000256" key="1">
    <source>
        <dbReference type="ARBA" id="ARBA00004429"/>
    </source>
</evidence>
<dbReference type="Proteomes" id="UP000051401">
    <property type="component" value="Unassembled WGS sequence"/>
</dbReference>
<feature type="transmembrane region" description="Helical" evidence="9">
    <location>
        <begin position="12"/>
        <end position="32"/>
    </location>
</feature>
<evidence type="ECO:0000256" key="6">
    <source>
        <dbReference type="ARBA" id="ARBA00022989"/>
    </source>
</evidence>
<reference evidence="12 14" key="2">
    <citation type="submission" date="2018-08" db="EMBL/GenBank/DDBJ databases">
        <title>Genetic Globetrotter - A new plasmid hitch-hiking vast phylogenetic and geographic distances.</title>
        <authorList>
            <person name="Vollmers J."/>
            <person name="Petersen J."/>
        </authorList>
    </citation>
    <scope>NUCLEOTIDE SEQUENCE [LARGE SCALE GENOMIC DNA]</scope>
    <source>
        <strain evidence="12 14">DSM 26383</strain>
    </source>
</reference>
<keyword evidence="5 9" id="KW-0812">Transmembrane</keyword>
<keyword evidence="3" id="KW-1003">Cell membrane</keyword>
<dbReference type="PATRIC" id="fig|540747.5.peg.3033"/>
<gene>
    <name evidence="12" type="ORF">RIdsm_01032</name>
    <name evidence="11" type="ORF">XM52_23380</name>
</gene>
<dbReference type="KEGG" id="rid:RIdsm_01032"/>
<feature type="domain" description="Tripartite ATP-independent periplasmic transporters DctQ component" evidence="10">
    <location>
        <begin position="24"/>
        <end position="169"/>
    </location>
</feature>
<name>A0A0T5P360_9RHOB</name>
<comment type="subcellular location">
    <subcellularLocation>
        <location evidence="1 9">Cell inner membrane</location>
        <topology evidence="1 9">Multi-pass membrane protein</topology>
    </subcellularLocation>
</comment>
<comment type="function">
    <text evidence="9">Part of the tripartite ATP-independent periplasmic (TRAP) transport system.</text>
</comment>
<evidence type="ECO:0000256" key="7">
    <source>
        <dbReference type="ARBA" id="ARBA00023136"/>
    </source>
</evidence>
<dbReference type="EMBL" id="CP031598">
    <property type="protein sequence ID" value="QEW25246.1"/>
    <property type="molecule type" value="Genomic_DNA"/>
</dbReference>
<accession>A0A0T5P360</accession>
<dbReference type="InterPro" id="IPR055348">
    <property type="entry name" value="DctQ"/>
</dbReference>
<keyword evidence="2 9" id="KW-0813">Transport</keyword>
<dbReference type="OrthoDB" id="4964541at2"/>
<evidence type="ECO:0000256" key="2">
    <source>
        <dbReference type="ARBA" id="ARBA00022448"/>
    </source>
</evidence>
<dbReference type="GO" id="GO:0015740">
    <property type="term" value="P:C4-dicarboxylate transport"/>
    <property type="evidence" value="ECO:0007669"/>
    <property type="project" value="TreeGrafter"/>
</dbReference>
<dbReference type="PANTHER" id="PTHR35011:SF2">
    <property type="entry name" value="2,3-DIKETO-L-GULONATE TRAP TRANSPORTER SMALL PERMEASE PROTEIN YIAM"/>
    <property type="match status" value="1"/>
</dbReference>
<dbReference type="InterPro" id="IPR007387">
    <property type="entry name" value="TRAP_DctQ"/>
</dbReference>
<evidence type="ECO:0000313" key="13">
    <source>
        <dbReference type="Proteomes" id="UP000051401"/>
    </source>
</evidence>
<keyword evidence="6 9" id="KW-1133">Transmembrane helix</keyword>